<protein>
    <submittedName>
        <fullName evidence="1">Uncharacterized protein</fullName>
    </submittedName>
</protein>
<name>A0AC60PXH9_IXOPE</name>
<organism evidence="1 2">
    <name type="scientific">Ixodes persulcatus</name>
    <name type="common">Taiga tick</name>
    <dbReference type="NCBI Taxonomy" id="34615"/>
    <lineage>
        <taxon>Eukaryota</taxon>
        <taxon>Metazoa</taxon>
        <taxon>Ecdysozoa</taxon>
        <taxon>Arthropoda</taxon>
        <taxon>Chelicerata</taxon>
        <taxon>Arachnida</taxon>
        <taxon>Acari</taxon>
        <taxon>Parasitiformes</taxon>
        <taxon>Ixodida</taxon>
        <taxon>Ixodoidea</taxon>
        <taxon>Ixodidae</taxon>
        <taxon>Ixodinae</taxon>
        <taxon>Ixodes</taxon>
    </lineage>
</organism>
<keyword evidence="2" id="KW-1185">Reference proteome</keyword>
<reference evidence="1 2" key="1">
    <citation type="journal article" date="2020" name="Cell">
        <title>Large-Scale Comparative Analyses of Tick Genomes Elucidate Their Genetic Diversity and Vector Capacities.</title>
        <authorList>
            <consortium name="Tick Genome and Microbiome Consortium (TIGMIC)"/>
            <person name="Jia N."/>
            <person name="Wang J."/>
            <person name="Shi W."/>
            <person name="Du L."/>
            <person name="Sun Y."/>
            <person name="Zhan W."/>
            <person name="Jiang J.F."/>
            <person name="Wang Q."/>
            <person name="Zhang B."/>
            <person name="Ji P."/>
            <person name="Bell-Sakyi L."/>
            <person name="Cui X.M."/>
            <person name="Yuan T.T."/>
            <person name="Jiang B.G."/>
            <person name="Yang W.F."/>
            <person name="Lam T.T."/>
            <person name="Chang Q.C."/>
            <person name="Ding S.J."/>
            <person name="Wang X.J."/>
            <person name="Zhu J.G."/>
            <person name="Ruan X.D."/>
            <person name="Zhao L."/>
            <person name="Wei J.T."/>
            <person name="Ye R.Z."/>
            <person name="Que T.C."/>
            <person name="Du C.H."/>
            <person name="Zhou Y.H."/>
            <person name="Cheng J.X."/>
            <person name="Dai P.F."/>
            <person name="Guo W.B."/>
            <person name="Han X.H."/>
            <person name="Huang E.J."/>
            <person name="Li L.F."/>
            <person name="Wei W."/>
            <person name="Gao Y.C."/>
            <person name="Liu J.Z."/>
            <person name="Shao H.Z."/>
            <person name="Wang X."/>
            <person name="Wang C.C."/>
            <person name="Yang T.C."/>
            <person name="Huo Q.B."/>
            <person name="Li W."/>
            <person name="Chen H.Y."/>
            <person name="Chen S.E."/>
            <person name="Zhou L.G."/>
            <person name="Ni X.B."/>
            <person name="Tian J.H."/>
            <person name="Sheng Y."/>
            <person name="Liu T."/>
            <person name="Pan Y.S."/>
            <person name="Xia L.Y."/>
            <person name="Li J."/>
            <person name="Zhao F."/>
            <person name="Cao W.C."/>
        </authorList>
    </citation>
    <scope>NUCLEOTIDE SEQUENCE [LARGE SCALE GENOMIC DNA]</scope>
    <source>
        <strain evidence="1">Iper-2018</strain>
    </source>
</reference>
<gene>
    <name evidence="1" type="ORF">HPB47_027478</name>
</gene>
<dbReference type="Proteomes" id="UP000805193">
    <property type="component" value="Unassembled WGS sequence"/>
</dbReference>
<evidence type="ECO:0000313" key="1">
    <source>
        <dbReference type="EMBL" id="KAG0425346.1"/>
    </source>
</evidence>
<comment type="caution">
    <text evidence="1">The sequence shown here is derived from an EMBL/GenBank/DDBJ whole genome shotgun (WGS) entry which is preliminary data.</text>
</comment>
<proteinExistence type="predicted"/>
<sequence length="588" mass="64166">MRVFLGILLLGLVALAVADDEKEAAEEELVKRAQNSGIMSTFMPDPQGAGYVMAFPMDDSKPSNGATNTTPTADDQQQQQQQQQSAPTSPESEEPKSSAPEESPVVEAVVVESGSDRPKADDIRKILGVYNAAMSAKLKPIPPEKPKQFLFPPPRKQYGPGGFPVLSAVDEPEDGIRFIEVPEAASSFMHRSLVVESDNDVQALSDKKDKDDDDEEQVVVSVPSSSENQEQNKGESQQKAPLGMPAMRPPFFPRVPYQGSPLVLMLVARVPVPVPVPVPSASAMPRYGMAPPPFAPFPGMMRRMALAPPPRFAQPFYQGPPPHFFPHPAGPMPDMMPPFAMPPPMFRHPGIPMSSMLPPPAFMAPPMHPLHPMHPMNRGPVGVIVPVGLVLSHPEAAAFRPRMPPMQQAPKLELPFPEARGMAPSQAPFLFRGPPMPPRPEPRVVPQDRRPFMVGVEELPQRMHPREQMGPVLVKPEGPRRGPLSLAGPRPEPALLRRPWPLAPPHAAAAQQPEAMQQKPSFPMAEVIRRQARLVLNVPPSDERLGVSYMPSKMMMTPRMGSSGDLNPASTLETASTVLRFLLRNQGA</sequence>
<accession>A0AC60PXH9</accession>
<evidence type="ECO:0000313" key="2">
    <source>
        <dbReference type="Proteomes" id="UP000805193"/>
    </source>
</evidence>
<dbReference type="EMBL" id="JABSTQ010009856">
    <property type="protein sequence ID" value="KAG0425346.1"/>
    <property type="molecule type" value="Genomic_DNA"/>
</dbReference>